<evidence type="ECO:0000313" key="11">
    <source>
        <dbReference type="EMBL" id="KLN60027.1"/>
    </source>
</evidence>
<accession>A0A0H2MH13</accession>
<dbReference type="Gene3D" id="3.90.1150.10">
    <property type="entry name" value="Aspartate Aminotransferase, domain 1"/>
    <property type="match status" value="1"/>
</dbReference>
<dbReference type="EMBL" id="LAQL01000009">
    <property type="protein sequence ID" value="KLN60027.1"/>
    <property type="molecule type" value="Genomic_DNA"/>
</dbReference>
<dbReference type="PATRIC" id="fig|1489064.4.peg.4375"/>
<dbReference type="Gene3D" id="3.40.640.10">
    <property type="entry name" value="Type I PLP-dependent aspartate aminotransferase-like (Major domain)"/>
    <property type="match status" value="1"/>
</dbReference>
<evidence type="ECO:0000256" key="4">
    <source>
        <dbReference type="ARBA" id="ARBA00022679"/>
    </source>
</evidence>
<dbReference type="InterPro" id="IPR000192">
    <property type="entry name" value="Aminotrans_V_dom"/>
</dbReference>
<evidence type="ECO:0000256" key="6">
    <source>
        <dbReference type="PIRSR" id="PIRSR000524-1"/>
    </source>
</evidence>
<dbReference type="RefSeq" id="WP_047765016.1">
    <property type="nucleotide sequence ID" value="NZ_LAQL01000009.1"/>
</dbReference>
<dbReference type="PROSITE" id="PS00595">
    <property type="entry name" value="AA_TRANSFER_CLASS_5"/>
    <property type="match status" value="1"/>
</dbReference>
<dbReference type="GO" id="GO:0004760">
    <property type="term" value="F:L-serine-pyruvate transaminase activity"/>
    <property type="evidence" value="ECO:0007669"/>
    <property type="project" value="TreeGrafter"/>
</dbReference>
<keyword evidence="3 11" id="KW-0032">Aminotransferase</keyword>
<evidence type="ECO:0000256" key="7">
    <source>
        <dbReference type="PIRSR" id="PIRSR000524-50"/>
    </source>
</evidence>
<evidence type="ECO:0000256" key="1">
    <source>
        <dbReference type="ARBA" id="ARBA00001933"/>
    </source>
</evidence>
<evidence type="ECO:0000313" key="12">
    <source>
        <dbReference type="Proteomes" id="UP000035444"/>
    </source>
</evidence>
<comment type="caution">
    <text evidence="11">The sequence shown here is derived from an EMBL/GenBank/DDBJ whole genome shotgun (WGS) entry which is preliminary data.</text>
</comment>
<dbReference type="InterPro" id="IPR015424">
    <property type="entry name" value="PyrdxlP-dep_Trfase"/>
</dbReference>
<organism evidence="11 12">
    <name type="scientific">Kiloniella spongiae</name>
    <dbReference type="NCBI Taxonomy" id="1489064"/>
    <lineage>
        <taxon>Bacteria</taxon>
        <taxon>Pseudomonadati</taxon>
        <taxon>Pseudomonadota</taxon>
        <taxon>Alphaproteobacteria</taxon>
        <taxon>Rhodospirillales</taxon>
        <taxon>Kiloniellaceae</taxon>
        <taxon>Kiloniella</taxon>
    </lineage>
</organism>
<dbReference type="Pfam" id="PF00266">
    <property type="entry name" value="Aminotran_5"/>
    <property type="match status" value="1"/>
</dbReference>
<feature type="domain" description="Aminotransferase class V" evidence="10">
    <location>
        <begin position="44"/>
        <end position="316"/>
    </location>
</feature>
<dbReference type="OrthoDB" id="389074at2"/>
<evidence type="ECO:0000256" key="2">
    <source>
        <dbReference type="ARBA" id="ARBA00009236"/>
    </source>
</evidence>
<protein>
    <submittedName>
        <fullName evidence="11">Serine--glyoxylate aminotransferase</fullName>
    </submittedName>
</protein>
<dbReference type="GO" id="GO:0008453">
    <property type="term" value="F:alanine-glyoxylate transaminase activity"/>
    <property type="evidence" value="ECO:0007669"/>
    <property type="project" value="TreeGrafter"/>
</dbReference>
<dbReference type="PANTHER" id="PTHR21152">
    <property type="entry name" value="AMINOTRANSFERASE CLASS V"/>
    <property type="match status" value="1"/>
</dbReference>
<comment type="cofactor">
    <cofactor evidence="1 7 9">
        <name>pyridoxal 5'-phosphate</name>
        <dbReference type="ChEBI" id="CHEBI:597326"/>
    </cofactor>
</comment>
<dbReference type="Proteomes" id="UP000035444">
    <property type="component" value="Unassembled WGS sequence"/>
</dbReference>
<dbReference type="STRING" id="1489064.WH96_15120"/>
<evidence type="ECO:0000256" key="5">
    <source>
        <dbReference type="ARBA" id="ARBA00022898"/>
    </source>
</evidence>
<proteinExistence type="inferred from homology"/>
<reference evidence="11 12" key="1">
    <citation type="submission" date="2015-03" db="EMBL/GenBank/DDBJ databases">
        <title>Genome Sequence of Kiloniella spongiae MEBiC09566, isolated from a marine sponge.</title>
        <authorList>
            <person name="Shao Z."/>
            <person name="Wang L."/>
            <person name="Li X."/>
        </authorList>
    </citation>
    <scope>NUCLEOTIDE SEQUENCE [LARGE SCALE GENOMIC DNA]</scope>
    <source>
        <strain evidence="11 12">MEBiC09566</strain>
    </source>
</reference>
<dbReference type="FunFam" id="3.40.640.10:FF:000054">
    <property type="entry name" value="Serine--glyoxylate aminotransferase"/>
    <property type="match status" value="1"/>
</dbReference>
<keyword evidence="12" id="KW-1185">Reference proteome</keyword>
<name>A0A0H2MH13_9PROT</name>
<sequence length="388" mass="41910">MAGRNSLFIPGPTNMPERIRLAMDVNTEDHRALSAPDFMVPLFEDLKKIFRTEKGEVIVFPSSGTGGWEAAITNTLSPGDKVLTARFGQFSSLWIDSCRALGIEVEDIDVPWGEGAPVTQIAERLAADTQHEIKGVVVCHNETATGVTSDVKGVREALDACNHPALLYVDGISSIGAIEFEMDAWGVDLAVAGSQKGFMLPTGLGIVGVSQKALQAGETALCPRFYFDFKMMINQTRTGFGPYTPAMGLLRGLRASVDVLLEEGMGNVWQRHHRLAEGVRQAVAAWGLSTCAKTPAWQSDTVTGVMVPEHIDGQEIVKRAYQDYNLSLGGGLTQVAGKLFRIGHLGDLNECMLFSALGGAEMVMRDLGMDIEPGKGVGAAIEYWHKNK</sequence>
<dbReference type="InterPro" id="IPR015421">
    <property type="entry name" value="PyrdxlP-dep_Trfase_major"/>
</dbReference>
<dbReference type="PANTHER" id="PTHR21152:SF24">
    <property type="entry name" value="ALANINE--GLYOXYLATE AMINOTRANSFERASE 1"/>
    <property type="match status" value="1"/>
</dbReference>
<dbReference type="InterPro" id="IPR015422">
    <property type="entry name" value="PyrdxlP-dep_Trfase_small"/>
</dbReference>
<feature type="modified residue" description="N6-(pyridoxal phosphate)lysine" evidence="7">
    <location>
        <position position="196"/>
    </location>
</feature>
<dbReference type="AlphaFoldDB" id="A0A0H2MH13"/>
<dbReference type="InterPro" id="IPR020578">
    <property type="entry name" value="Aminotrans_V_PyrdxlP_BS"/>
</dbReference>
<dbReference type="GO" id="GO:0019265">
    <property type="term" value="P:glycine biosynthetic process, by transamination of glyoxylate"/>
    <property type="evidence" value="ECO:0007669"/>
    <property type="project" value="TreeGrafter"/>
</dbReference>
<dbReference type="SUPFAM" id="SSF53383">
    <property type="entry name" value="PLP-dependent transferases"/>
    <property type="match status" value="1"/>
</dbReference>
<evidence type="ECO:0000256" key="3">
    <source>
        <dbReference type="ARBA" id="ARBA00022576"/>
    </source>
</evidence>
<evidence type="ECO:0000259" key="10">
    <source>
        <dbReference type="Pfam" id="PF00266"/>
    </source>
</evidence>
<feature type="binding site" evidence="6">
    <location>
        <position position="341"/>
    </location>
    <ligand>
        <name>substrate</name>
    </ligand>
</feature>
<dbReference type="FunFam" id="3.90.1150.10:FF:000031">
    <property type="entry name" value="Serine--glyoxylate aminotransferase"/>
    <property type="match status" value="1"/>
</dbReference>
<keyword evidence="4 11" id="KW-0808">Transferase</keyword>
<evidence type="ECO:0000256" key="8">
    <source>
        <dbReference type="RuleBase" id="RU004075"/>
    </source>
</evidence>
<keyword evidence="5 7" id="KW-0663">Pyridoxal phosphate</keyword>
<dbReference type="InterPro" id="IPR024169">
    <property type="entry name" value="SP_NH2Trfase/AEP_transaminase"/>
</dbReference>
<evidence type="ECO:0000256" key="9">
    <source>
        <dbReference type="RuleBase" id="RU004504"/>
    </source>
</evidence>
<dbReference type="PIRSF" id="PIRSF000524">
    <property type="entry name" value="SPT"/>
    <property type="match status" value="1"/>
</dbReference>
<comment type="similarity">
    <text evidence="2 8">Belongs to the class-V pyridoxal-phosphate-dependent aminotransferase family.</text>
</comment>
<gene>
    <name evidence="11" type="ORF">WH96_15120</name>
</gene>